<evidence type="ECO:0000313" key="3">
    <source>
        <dbReference type="Proteomes" id="UP000012960"/>
    </source>
</evidence>
<keyword evidence="3" id="KW-1185">Reference proteome</keyword>
<dbReference type="InParanoid" id="A0A804KIB3"/>
<dbReference type="AlphaFoldDB" id="A0A804KIB3"/>
<protein>
    <submittedName>
        <fullName evidence="1">(wild Malaysian banana) hypothetical protein</fullName>
    </submittedName>
</protein>
<evidence type="ECO:0000313" key="2">
    <source>
        <dbReference type="EnsemblPlants" id="Ma09_p11020.1"/>
    </source>
</evidence>
<sequence length="45" mass="5053">MDGIDRFYGILRNPWKPVMGRGPGAVFVNLVVKPDKKLKEDVAKP</sequence>
<dbReference type="Gramene" id="Ma09_t11020.1">
    <property type="protein sequence ID" value="Ma09_p11020.1"/>
    <property type="gene ID" value="Ma09_g11020"/>
</dbReference>
<evidence type="ECO:0000313" key="1">
    <source>
        <dbReference type="EMBL" id="CAG1834843.1"/>
    </source>
</evidence>
<proteinExistence type="predicted"/>
<dbReference type="Proteomes" id="UP000012960">
    <property type="component" value="Unplaced"/>
</dbReference>
<accession>A0A804KIB3</accession>
<dbReference type="EMBL" id="HG996474">
    <property type="protein sequence ID" value="CAG1834843.1"/>
    <property type="molecule type" value="Genomic_DNA"/>
</dbReference>
<dbReference type="EnsemblPlants" id="Ma09_t11020.1">
    <property type="protein sequence ID" value="Ma09_p11020.1"/>
    <property type="gene ID" value="Ma09_g11020"/>
</dbReference>
<gene>
    <name evidence="1" type="ORF">GSMUA_229480.1</name>
</gene>
<reference evidence="1" key="1">
    <citation type="submission" date="2021-03" db="EMBL/GenBank/DDBJ databases">
        <authorList>
            <consortium name="Genoscope - CEA"/>
            <person name="William W."/>
        </authorList>
    </citation>
    <scope>NUCLEOTIDE SEQUENCE</scope>
    <source>
        <strain evidence="1">Doubled-haploid Pahang</strain>
    </source>
</reference>
<reference evidence="2" key="2">
    <citation type="submission" date="2021-05" db="UniProtKB">
        <authorList>
            <consortium name="EnsemblPlants"/>
        </authorList>
    </citation>
    <scope>IDENTIFICATION</scope>
    <source>
        <strain evidence="2">subsp. malaccensis</strain>
    </source>
</reference>
<organism evidence="2 3">
    <name type="scientific">Musa acuminata subsp. malaccensis</name>
    <name type="common">Wild banana</name>
    <name type="synonym">Musa malaccensis</name>
    <dbReference type="NCBI Taxonomy" id="214687"/>
    <lineage>
        <taxon>Eukaryota</taxon>
        <taxon>Viridiplantae</taxon>
        <taxon>Streptophyta</taxon>
        <taxon>Embryophyta</taxon>
        <taxon>Tracheophyta</taxon>
        <taxon>Spermatophyta</taxon>
        <taxon>Magnoliopsida</taxon>
        <taxon>Liliopsida</taxon>
        <taxon>Zingiberales</taxon>
        <taxon>Musaceae</taxon>
        <taxon>Musa</taxon>
    </lineage>
</organism>
<name>A0A804KIB3_MUSAM</name>